<comment type="caution">
    <text evidence="2">The sequence shown here is derived from an EMBL/GenBank/DDBJ whole genome shotgun (WGS) entry which is preliminary data.</text>
</comment>
<feature type="chain" id="PRO_5007288505" evidence="1">
    <location>
        <begin position="24"/>
        <end position="136"/>
    </location>
</feature>
<keyword evidence="3" id="KW-1185">Reference proteome</keyword>
<feature type="signal peptide" evidence="1">
    <location>
        <begin position="1"/>
        <end position="23"/>
    </location>
</feature>
<reference evidence="2 3" key="1">
    <citation type="submission" date="2015-12" db="EMBL/GenBank/DDBJ databases">
        <title>Genome sequence of the marine Rhodobacteraceae strain O3.65, Candidatus Tritonibacter horizontis.</title>
        <authorList>
            <person name="Poehlein A."/>
            <person name="Giebel H.A."/>
            <person name="Voget S."/>
            <person name="Brinkhoff T."/>
        </authorList>
    </citation>
    <scope>NUCLEOTIDE SEQUENCE [LARGE SCALE GENOMIC DNA]</scope>
    <source>
        <strain evidence="2 3">O3.65</strain>
    </source>
</reference>
<keyword evidence="1" id="KW-0732">Signal</keyword>
<protein>
    <submittedName>
        <fullName evidence="2">Uncharacterized protein</fullName>
    </submittedName>
</protein>
<evidence type="ECO:0000256" key="1">
    <source>
        <dbReference type="SAM" id="SignalP"/>
    </source>
</evidence>
<organism evidence="2 3">
    <name type="scientific">Tritonibacter horizontis</name>
    <dbReference type="NCBI Taxonomy" id="1768241"/>
    <lineage>
        <taxon>Bacteria</taxon>
        <taxon>Pseudomonadati</taxon>
        <taxon>Pseudomonadota</taxon>
        <taxon>Alphaproteobacteria</taxon>
        <taxon>Rhodobacterales</taxon>
        <taxon>Paracoccaceae</taxon>
        <taxon>Tritonibacter</taxon>
    </lineage>
</organism>
<evidence type="ECO:0000313" key="3">
    <source>
        <dbReference type="Proteomes" id="UP000068382"/>
    </source>
</evidence>
<accession>A0A132BTR2</accession>
<name>A0A132BTR2_9RHOB</name>
<dbReference type="Proteomes" id="UP000068382">
    <property type="component" value="Unassembled WGS sequence"/>
</dbReference>
<dbReference type="OrthoDB" id="7862452at2"/>
<dbReference type="EMBL" id="LPUY01000102">
    <property type="protein sequence ID" value="KUP91207.1"/>
    <property type="molecule type" value="Genomic_DNA"/>
</dbReference>
<proteinExistence type="predicted"/>
<dbReference type="RefSeq" id="WP_068247860.1">
    <property type="nucleotide sequence ID" value="NZ_LPUY01000102.1"/>
</dbReference>
<gene>
    <name evidence="2" type="ORF">TRIHO_39430</name>
</gene>
<dbReference type="AlphaFoldDB" id="A0A132BTR2"/>
<sequence>MFTKNLSLAIAFPCVVLAAAANAQTYECEFKDGHRRNVIPPQVIVQVAADGASAQVIDSLGHYHKIAPVPATFVKDTTQRLRVRWTLKDLISSAGQKATLNFSLTYQKAKGKAFVNMDIPGYGNTETGSGSCAIAK</sequence>
<evidence type="ECO:0000313" key="2">
    <source>
        <dbReference type="EMBL" id="KUP91207.1"/>
    </source>
</evidence>